<proteinExistence type="predicted"/>
<accession>A0ABU1GLR2</accession>
<dbReference type="Pfam" id="PF04456">
    <property type="entry name" value="DUF503"/>
    <property type="match status" value="1"/>
</dbReference>
<dbReference type="SUPFAM" id="SSF103007">
    <property type="entry name" value="Hypothetical protein TT1725"/>
    <property type="match status" value="1"/>
</dbReference>
<reference evidence="1 2" key="1">
    <citation type="submission" date="2023-04" db="EMBL/GenBank/DDBJ databases">
        <title>A long-awaited taxogenomic arrangement of the family Halomonadaceae.</title>
        <authorList>
            <person name="De La Haba R."/>
            <person name="Chuvochina M."/>
            <person name="Wittouck S."/>
            <person name="Arahal D.R."/>
            <person name="Sanchez-Porro C."/>
            <person name="Hugenholtz P."/>
            <person name="Ventosa A."/>
        </authorList>
    </citation>
    <scope>NUCLEOTIDE SEQUENCE [LARGE SCALE GENOMIC DNA]</scope>
    <source>
        <strain evidence="1 2">DSM 17332</strain>
    </source>
</reference>
<dbReference type="InterPro" id="IPR007546">
    <property type="entry name" value="DUF503"/>
</dbReference>
<dbReference type="InterPro" id="IPR036746">
    <property type="entry name" value="TT1725-like_sf"/>
</dbReference>
<dbReference type="RefSeq" id="WP_119023280.1">
    <property type="nucleotide sequence ID" value="NZ_JARWAL010000004.1"/>
</dbReference>
<evidence type="ECO:0000313" key="1">
    <source>
        <dbReference type="EMBL" id="MDR5892437.1"/>
    </source>
</evidence>
<name>A0ABU1GLR2_9GAMM</name>
<dbReference type="Gene3D" id="3.30.70.1120">
    <property type="entry name" value="TT1725-like"/>
    <property type="match status" value="1"/>
</dbReference>
<dbReference type="Proteomes" id="UP001252270">
    <property type="component" value="Unassembled WGS sequence"/>
</dbReference>
<organism evidence="1 2">
    <name type="scientific">Halomonas mongoliensis</name>
    <dbReference type="NCBI Taxonomy" id="321265"/>
    <lineage>
        <taxon>Bacteria</taxon>
        <taxon>Pseudomonadati</taxon>
        <taxon>Pseudomonadota</taxon>
        <taxon>Gammaproteobacteria</taxon>
        <taxon>Oceanospirillales</taxon>
        <taxon>Halomonadaceae</taxon>
        <taxon>Halomonas</taxon>
    </lineage>
</organism>
<sequence>MHMGILTLHISLPGCRSLKEKRQRMGGLHERFGRNPAVAVCESGEHDRLEASEWTFVAVANEGPKVEALLGEIEDKVQRTVDGRVMEATREMLQGGP</sequence>
<comment type="caution">
    <text evidence="1">The sequence shown here is derived from an EMBL/GenBank/DDBJ whole genome shotgun (WGS) entry which is preliminary data.</text>
</comment>
<evidence type="ECO:0000313" key="2">
    <source>
        <dbReference type="Proteomes" id="UP001252270"/>
    </source>
</evidence>
<protein>
    <submittedName>
        <fullName evidence="1">DUF503 domain-containing protein</fullName>
    </submittedName>
</protein>
<keyword evidence="2" id="KW-1185">Reference proteome</keyword>
<dbReference type="EMBL" id="JARWAL010000004">
    <property type="protein sequence ID" value="MDR5892437.1"/>
    <property type="molecule type" value="Genomic_DNA"/>
</dbReference>
<gene>
    <name evidence="1" type="ORF">QC820_06370</name>
</gene>